<organism evidence="10 11">
    <name type="scientific">Sphingobacterium olei</name>
    <dbReference type="NCBI Taxonomy" id="2571155"/>
    <lineage>
        <taxon>Bacteria</taxon>
        <taxon>Pseudomonadati</taxon>
        <taxon>Bacteroidota</taxon>
        <taxon>Sphingobacteriia</taxon>
        <taxon>Sphingobacteriales</taxon>
        <taxon>Sphingobacteriaceae</taxon>
        <taxon>Sphingobacterium</taxon>
    </lineage>
</organism>
<evidence type="ECO:0000256" key="5">
    <source>
        <dbReference type="ARBA" id="ARBA00023136"/>
    </source>
</evidence>
<keyword evidence="11" id="KW-1185">Reference proteome</keyword>
<accession>A0A4U0P1D1</accession>
<proteinExistence type="inferred from homology"/>
<evidence type="ECO:0000256" key="7">
    <source>
        <dbReference type="PROSITE-ProRule" id="PRU01360"/>
    </source>
</evidence>
<keyword evidence="2 7" id="KW-0813">Transport</keyword>
<dbReference type="InterPro" id="IPR012910">
    <property type="entry name" value="Plug_dom"/>
</dbReference>
<dbReference type="GO" id="GO:0009279">
    <property type="term" value="C:cell outer membrane"/>
    <property type="evidence" value="ECO:0007669"/>
    <property type="project" value="UniProtKB-SubCell"/>
</dbReference>
<keyword evidence="3 7" id="KW-1134">Transmembrane beta strand</keyword>
<sequence length="1138" mass="127402">MNNILKQERFKETSACLQAILYMKLTLFLMCIGLLSASAGAYSQNKVSVNHRNTSLAHFLQDIEKKSNVRFVYSDDILTQNIQITVRAADADVSEVLKEALTGKGLEISKVNPNLYAIYKPDKRPSSAGAQEREVSGRVVNGKGEGLPKVTFWFVGTRIGGATNEGGYFRIVFPENAKEIEFRYIGFVTKKVILGDGNLGNVVLHSEDNTLEEVVINTGLYERKAGTFTGSTVTFNQQQIKEVSNQNVLSALAILDPSFQMLTNNDFGSNPNMIPEIQLRGQTGFSEDLRTEYSNIANQPLFIVDGFETTIQRVFDLNINFIKSVTILKDAAAKAMWGAKAGNGVIVIETLRPQVGQMRISYNASANIQAPDLTTYHLTNSMEKIQGEVLSGKYSSPIPETQAALTKVYTNNLKAALDGVDTYWLSQPLQNGIGQRHTMTLDGGEENFQYSVNLGYNNNKGVMKGSDRNTYSGQSVLVYRKGKISATNNLSVDRNFARNSPYGTFRDYARMNPYWRIYDENGNLIKSYTIGAGSSSTPVGNPLYNGTLNSKDGNNYTTITENFQIDYRHNDNLRFNARIGYNQQNTLTEFFRSASHTDYINISPLNPEYLNRGTYRLNNGFQKAYTVDLSTAYNKIIGKHEFYLNGILTANENKTETTGMTMVGFPNDDLNNIAMGKQYQEGTKAVGTENTVRIGAATAALNYVFDKRFLLDASFRRNASSQYGKDSKWGNFWSLGAGWNLHEEEFVRNLNWVDLFRITANTGVTGTPPGQNAYQSLATYNYILDRTYNGDMGLELMALANPNLQWQKVAETNYRAEIGFLNRFNASFDYYIKNTNNLLLSMEIAPSLGFTDYAENIGDVQNKGFQATLNYRMIKDAGRGLNVNIFGNVAHNTNKIRRISSSLEALNNLNSDKFDETGGAGNETAPKSDRQRPARRYEVGRSMNAIWAVQSLGIDPSNGQEIFLKRDGTMTYVWSAEDQDVFGDTQPLYNGTFGANVQYKDLSVNFAFTYRWGGQMYNSTLVSLVDDADFNYNVDIRALEERWKQPGDVSLFKGIAETSFTATRPTSRFVQDYNEFIFSSVSLSYNFTRMNFVQRSPFKSLMATCNLNDLGRLSTVRIERGLDYPYARTISFTLGASF</sequence>
<protein>
    <submittedName>
        <fullName evidence="10">SusC/RagA family TonB-linked outer membrane protein</fullName>
    </submittedName>
</protein>
<feature type="domain" description="Secretin/TonB short N-terminal" evidence="9">
    <location>
        <begin position="69"/>
        <end position="121"/>
    </location>
</feature>
<dbReference type="Gene3D" id="2.40.170.20">
    <property type="entry name" value="TonB-dependent receptor, beta-barrel domain"/>
    <property type="match status" value="1"/>
</dbReference>
<gene>
    <name evidence="10" type="ORF">FAZ15_07590</name>
</gene>
<evidence type="ECO:0000256" key="1">
    <source>
        <dbReference type="ARBA" id="ARBA00004571"/>
    </source>
</evidence>
<dbReference type="InterPro" id="IPR037066">
    <property type="entry name" value="Plug_dom_sf"/>
</dbReference>
<evidence type="ECO:0000256" key="2">
    <source>
        <dbReference type="ARBA" id="ARBA00022448"/>
    </source>
</evidence>
<dbReference type="NCBIfam" id="TIGR04056">
    <property type="entry name" value="OMP_RagA_SusC"/>
    <property type="match status" value="1"/>
</dbReference>
<keyword evidence="5 7" id="KW-0472">Membrane</keyword>
<keyword evidence="4 7" id="KW-0812">Transmembrane</keyword>
<reference evidence="10 11" key="1">
    <citation type="submission" date="2019-04" db="EMBL/GenBank/DDBJ databases">
        <title>Sphingobacterium olei sp. nov., isolated from oil-contaminated soil.</title>
        <authorList>
            <person name="Liu B."/>
        </authorList>
    </citation>
    <scope>NUCLEOTIDE SEQUENCE [LARGE SCALE GENOMIC DNA]</scope>
    <source>
        <strain evidence="10 11">HAL-9</strain>
    </source>
</reference>
<evidence type="ECO:0000313" key="11">
    <source>
        <dbReference type="Proteomes" id="UP000306808"/>
    </source>
</evidence>
<feature type="region of interest" description="Disordered" evidence="8">
    <location>
        <begin position="914"/>
        <end position="934"/>
    </location>
</feature>
<dbReference type="RefSeq" id="WP_136900726.1">
    <property type="nucleotide sequence ID" value="NZ_SUME01000003.1"/>
</dbReference>
<dbReference type="EMBL" id="SUME01000003">
    <property type="protein sequence ID" value="TJZ61066.1"/>
    <property type="molecule type" value="Genomic_DNA"/>
</dbReference>
<dbReference type="InterPro" id="IPR008969">
    <property type="entry name" value="CarboxyPept-like_regulatory"/>
</dbReference>
<evidence type="ECO:0000259" key="9">
    <source>
        <dbReference type="SMART" id="SM00965"/>
    </source>
</evidence>
<dbReference type="Proteomes" id="UP000306808">
    <property type="component" value="Unassembled WGS sequence"/>
</dbReference>
<comment type="similarity">
    <text evidence="7">Belongs to the TonB-dependent receptor family.</text>
</comment>
<comment type="caution">
    <text evidence="10">The sequence shown here is derived from an EMBL/GenBank/DDBJ whole genome shotgun (WGS) entry which is preliminary data.</text>
</comment>
<dbReference type="Gene3D" id="2.170.130.10">
    <property type="entry name" value="TonB-dependent receptor, plug domain"/>
    <property type="match status" value="1"/>
</dbReference>
<dbReference type="Gene3D" id="3.55.50.30">
    <property type="match status" value="1"/>
</dbReference>
<dbReference type="SUPFAM" id="SSF49464">
    <property type="entry name" value="Carboxypeptidase regulatory domain-like"/>
    <property type="match status" value="1"/>
</dbReference>
<dbReference type="InterPro" id="IPR011662">
    <property type="entry name" value="Secretin/TonB_short_N"/>
</dbReference>
<evidence type="ECO:0000313" key="10">
    <source>
        <dbReference type="EMBL" id="TJZ61066.1"/>
    </source>
</evidence>
<evidence type="ECO:0000256" key="8">
    <source>
        <dbReference type="SAM" id="MobiDB-lite"/>
    </source>
</evidence>
<dbReference type="OrthoDB" id="1094723at2"/>
<evidence type="ECO:0000256" key="6">
    <source>
        <dbReference type="ARBA" id="ARBA00023237"/>
    </source>
</evidence>
<dbReference type="Pfam" id="PF13715">
    <property type="entry name" value="CarbopepD_reg_2"/>
    <property type="match status" value="1"/>
</dbReference>
<dbReference type="Pfam" id="PF07715">
    <property type="entry name" value="Plug"/>
    <property type="match status" value="1"/>
</dbReference>
<name>A0A4U0P1D1_9SPHI</name>
<dbReference type="InterPro" id="IPR039426">
    <property type="entry name" value="TonB-dep_rcpt-like"/>
</dbReference>
<dbReference type="InterPro" id="IPR036942">
    <property type="entry name" value="Beta-barrel_TonB_sf"/>
</dbReference>
<dbReference type="InterPro" id="IPR023996">
    <property type="entry name" value="TonB-dep_OMP_SusC/RagA"/>
</dbReference>
<keyword evidence="6 7" id="KW-0998">Cell outer membrane</keyword>
<dbReference type="SMART" id="SM00965">
    <property type="entry name" value="STN"/>
    <property type="match status" value="1"/>
</dbReference>
<dbReference type="PROSITE" id="PS52016">
    <property type="entry name" value="TONB_DEPENDENT_REC_3"/>
    <property type="match status" value="1"/>
</dbReference>
<dbReference type="SUPFAM" id="SSF56935">
    <property type="entry name" value="Porins"/>
    <property type="match status" value="1"/>
</dbReference>
<evidence type="ECO:0000256" key="3">
    <source>
        <dbReference type="ARBA" id="ARBA00022452"/>
    </source>
</evidence>
<comment type="subcellular location">
    <subcellularLocation>
        <location evidence="1 7">Cell outer membrane</location>
        <topology evidence="1 7">Multi-pass membrane protein</topology>
    </subcellularLocation>
</comment>
<evidence type="ECO:0000256" key="4">
    <source>
        <dbReference type="ARBA" id="ARBA00022692"/>
    </source>
</evidence>
<dbReference type="AlphaFoldDB" id="A0A4U0P1D1"/>